<dbReference type="EMBL" id="ML122298">
    <property type="protein sequence ID" value="RPD55128.1"/>
    <property type="molecule type" value="Genomic_DNA"/>
</dbReference>
<gene>
    <name evidence="3" type="ORF">L227DRAFT_615608</name>
</gene>
<dbReference type="AlphaFoldDB" id="A0A5C2RTU7"/>
<evidence type="ECO:0000256" key="1">
    <source>
        <dbReference type="SAM" id="MobiDB-lite"/>
    </source>
</evidence>
<feature type="region of interest" description="Disordered" evidence="1">
    <location>
        <begin position="137"/>
        <end position="156"/>
    </location>
</feature>
<dbReference type="STRING" id="1328759.A0A5C2RTU7"/>
<evidence type="ECO:0000313" key="4">
    <source>
        <dbReference type="Proteomes" id="UP000313359"/>
    </source>
</evidence>
<dbReference type="Proteomes" id="UP000313359">
    <property type="component" value="Unassembled WGS sequence"/>
</dbReference>
<dbReference type="InterPro" id="IPR046520">
    <property type="entry name" value="DUF6697"/>
</dbReference>
<dbReference type="OrthoDB" id="3176940at2759"/>
<feature type="region of interest" description="Disordered" evidence="1">
    <location>
        <begin position="1"/>
        <end position="95"/>
    </location>
</feature>
<keyword evidence="4" id="KW-1185">Reference proteome</keyword>
<evidence type="ECO:0000259" key="2">
    <source>
        <dbReference type="Pfam" id="PF20411"/>
    </source>
</evidence>
<dbReference type="Pfam" id="PF20411">
    <property type="entry name" value="DUF6697"/>
    <property type="match status" value="1"/>
</dbReference>
<name>A0A5C2RTU7_9APHY</name>
<evidence type="ECO:0000313" key="3">
    <source>
        <dbReference type="EMBL" id="RPD55128.1"/>
    </source>
</evidence>
<accession>A0A5C2RTU7</accession>
<organism evidence="3 4">
    <name type="scientific">Lentinus tigrinus ALCF2SS1-6</name>
    <dbReference type="NCBI Taxonomy" id="1328759"/>
    <lineage>
        <taxon>Eukaryota</taxon>
        <taxon>Fungi</taxon>
        <taxon>Dikarya</taxon>
        <taxon>Basidiomycota</taxon>
        <taxon>Agaricomycotina</taxon>
        <taxon>Agaricomycetes</taxon>
        <taxon>Polyporales</taxon>
        <taxon>Polyporaceae</taxon>
        <taxon>Lentinus</taxon>
    </lineage>
</organism>
<reference evidence="3" key="1">
    <citation type="journal article" date="2018" name="Genome Biol. Evol.">
        <title>Genomics and development of Lentinus tigrinus, a white-rot wood-decaying mushroom with dimorphic fruiting bodies.</title>
        <authorList>
            <person name="Wu B."/>
            <person name="Xu Z."/>
            <person name="Knudson A."/>
            <person name="Carlson A."/>
            <person name="Chen N."/>
            <person name="Kovaka S."/>
            <person name="LaButti K."/>
            <person name="Lipzen A."/>
            <person name="Pennachio C."/>
            <person name="Riley R."/>
            <person name="Schakwitz W."/>
            <person name="Umezawa K."/>
            <person name="Ohm R.A."/>
            <person name="Grigoriev I.V."/>
            <person name="Nagy L.G."/>
            <person name="Gibbons J."/>
            <person name="Hibbett D."/>
        </authorList>
    </citation>
    <scope>NUCLEOTIDE SEQUENCE [LARGE SCALE GENOMIC DNA]</scope>
    <source>
        <strain evidence="3">ALCF2SS1-6</strain>
    </source>
</reference>
<feature type="domain" description="DUF6697" evidence="2">
    <location>
        <begin position="201"/>
        <end position="396"/>
    </location>
</feature>
<feature type="compositionally biased region" description="Basic and acidic residues" evidence="1">
    <location>
        <begin position="138"/>
        <end position="149"/>
    </location>
</feature>
<protein>
    <recommendedName>
        <fullName evidence="2">DUF6697 domain-containing protein</fullName>
    </recommendedName>
</protein>
<sequence length="401" mass="44836">MAVKIKRSSSPPPRNGNDAPTGTRDNPVQICETDEEDGAPVGPSLASTRQQARSARRREKIDLGMIELSDSEPEVVHTATADPQSGRKRKKKALAALKEEPDAKIEGGVLREASIYKQRKLNHADDDEDNKLNVSKNAEGEKTIPKPTDELDQAPFGSLLNPKAEIKKEFLLKDEDLLELVSRDALKPFPITLASAKRSVTVTREQLSRRFGGSPMDTFPRPNKSRIAVHGRANFMCISLDWNPHGPQKPGHGGLFFETTVWPGDAWTANLKHSRTQVLFVKLCRNQWLYLGEYELIGHTPLTVEQWGNLHEKVRATWASEISKSGWGKPNRARIHLRKTLGRDPTREEVENELGAFKDVSKDDVRDALDSGNECICAWSMKCIGYDEDFQLELIELSESG</sequence>
<proteinExistence type="predicted"/>